<evidence type="ECO:0000256" key="10">
    <source>
        <dbReference type="ARBA" id="ARBA00093255"/>
    </source>
</evidence>
<keyword evidence="7 12" id="KW-0546">Nucleotide metabolism</keyword>
<dbReference type="Pfam" id="PF01725">
    <property type="entry name" value="Ham1p_like"/>
    <property type="match status" value="1"/>
</dbReference>
<comment type="catalytic activity">
    <reaction evidence="10">
        <text>dITP + H2O = dIMP + diphosphate + H(+)</text>
        <dbReference type="Rhea" id="RHEA:28342"/>
        <dbReference type="ChEBI" id="CHEBI:15377"/>
        <dbReference type="ChEBI" id="CHEBI:15378"/>
        <dbReference type="ChEBI" id="CHEBI:33019"/>
        <dbReference type="ChEBI" id="CHEBI:61194"/>
        <dbReference type="ChEBI" id="CHEBI:61382"/>
        <dbReference type="EC" id="3.6.1.66"/>
    </reaction>
    <physiologicalReaction direction="left-to-right" evidence="10">
        <dbReference type="Rhea" id="RHEA:28343"/>
    </physiologicalReaction>
</comment>
<dbReference type="GO" id="GO:0000166">
    <property type="term" value="F:nucleotide binding"/>
    <property type="evidence" value="ECO:0007669"/>
    <property type="project" value="UniProtKB-KW"/>
</dbReference>
<dbReference type="AlphaFoldDB" id="A0A9P8TPZ0"/>
<evidence type="ECO:0000256" key="2">
    <source>
        <dbReference type="ARBA" id="ARBA00022490"/>
    </source>
</evidence>
<dbReference type="EC" id="3.6.1.66" evidence="12"/>
<evidence type="ECO:0000256" key="9">
    <source>
        <dbReference type="ARBA" id="ARBA00093218"/>
    </source>
</evidence>
<comment type="caution">
    <text evidence="14">The sequence shown here is derived from an EMBL/GenBank/DDBJ whole genome shotgun (WGS) entry which is preliminary data.</text>
</comment>
<dbReference type="GO" id="GO:0005737">
    <property type="term" value="C:cytoplasm"/>
    <property type="evidence" value="ECO:0007669"/>
    <property type="project" value="UniProtKB-SubCell"/>
</dbReference>
<dbReference type="GO" id="GO:0009117">
    <property type="term" value="P:nucleotide metabolic process"/>
    <property type="evidence" value="ECO:0007669"/>
    <property type="project" value="UniProtKB-KW"/>
</dbReference>
<reference evidence="14" key="2">
    <citation type="submission" date="2021-01" db="EMBL/GenBank/DDBJ databases">
        <authorList>
            <person name="Schikora-Tamarit M.A."/>
        </authorList>
    </citation>
    <scope>NUCLEOTIDE SEQUENCE</scope>
    <source>
        <strain evidence="14">CBS2887</strain>
    </source>
</reference>
<keyword evidence="5 12" id="KW-0378">Hydrolase</keyword>
<keyword evidence="3 12" id="KW-0479">Metal-binding</keyword>
<evidence type="ECO:0000313" key="14">
    <source>
        <dbReference type="EMBL" id="KAH3686704.1"/>
    </source>
</evidence>
<keyword evidence="15" id="KW-1185">Reference proteome</keyword>
<protein>
    <recommendedName>
        <fullName evidence="12">Inosine triphosphate pyrophosphatase</fullName>
        <shortName evidence="12">ITPase</shortName>
        <shortName evidence="12">Inosine triphosphatase</shortName>
        <ecNumber evidence="12">3.6.1.66</ecNumber>
    </recommendedName>
    <alternativeName>
        <fullName evidence="12">Non-canonical purine NTP pyrophosphatase</fullName>
    </alternativeName>
    <alternativeName>
        <fullName evidence="12">Non-standard purine NTP pyrophosphatase</fullName>
    </alternativeName>
    <alternativeName>
        <fullName evidence="12">Nucleoside-triphosphate diphosphatase</fullName>
    </alternativeName>
    <alternativeName>
        <fullName evidence="12">Nucleoside-triphosphate pyrophosphatase</fullName>
        <shortName evidence="12">NTPase</shortName>
    </alternativeName>
    <alternativeName>
        <fullName evidence="12">XTP/dITP diphosphatase</fullName>
    </alternativeName>
</protein>
<keyword evidence="12" id="KW-0539">Nucleus</keyword>
<organism evidence="14 15">
    <name type="scientific">Wickerhamomyces pijperi</name>
    <name type="common">Yeast</name>
    <name type="synonym">Pichia pijperi</name>
    <dbReference type="NCBI Taxonomy" id="599730"/>
    <lineage>
        <taxon>Eukaryota</taxon>
        <taxon>Fungi</taxon>
        <taxon>Dikarya</taxon>
        <taxon>Ascomycota</taxon>
        <taxon>Saccharomycotina</taxon>
        <taxon>Saccharomycetes</taxon>
        <taxon>Phaffomycetales</taxon>
        <taxon>Wickerhamomycetaceae</taxon>
        <taxon>Wickerhamomyces</taxon>
    </lineage>
</organism>
<evidence type="ECO:0000256" key="4">
    <source>
        <dbReference type="ARBA" id="ARBA00022741"/>
    </source>
</evidence>
<feature type="binding site" evidence="12">
    <location>
        <begin position="9"/>
        <end position="14"/>
    </location>
    <ligand>
        <name>ITP</name>
        <dbReference type="ChEBI" id="CHEBI:61402"/>
    </ligand>
</feature>
<sequence length="194" mass="21745">MSKPITFVTGNKHKLLEFQAIVGDDSILNAKVDLEEIQGSINEISYKKAKAAAKIIKGPVLVEDTCLMFNALSKPDLELPGPYIKWFLDSLGLEGLPKLLAGFEDKSAKTVCTFGYCEDEDSEPILFQGVTEGRIVDTPRFNNDEVFGFDPIFLPDGFEQTFGEMDKSVKNTISHRYRALEKVKVFLKEKTEKN</sequence>
<gene>
    <name evidence="12" type="primary">HAM1</name>
    <name evidence="14" type="ORF">WICPIJ_002348</name>
</gene>
<feature type="binding site" evidence="12">
    <location>
        <begin position="175"/>
        <end position="176"/>
    </location>
    <ligand>
        <name>ITP</name>
        <dbReference type="ChEBI" id="CHEBI:61402"/>
    </ligand>
</feature>
<comment type="catalytic activity">
    <reaction evidence="12">
        <text>XTP + H2O = XMP + diphosphate + H(+)</text>
        <dbReference type="Rhea" id="RHEA:28610"/>
        <dbReference type="ChEBI" id="CHEBI:15377"/>
        <dbReference type="ChEBI" id="CHEBI:15378"/>
        <dbReference type="ChEBI" id="CHEBI:33019"/>
        <dbReference type="ChEBI" id="CHEBI:57464"/>
        <dbReference type="ChEBI" id="CHEBI:61314"/>
        <dbReference type="EC" id="3.6.1.66"/>
    </reaction>
</comment>
<dbReference type="OrthoDB" id="6288734at2759"/>
<evidence type="ECO:0000256" key="7">
    <source>
        <dbReference type="ARBA" id="ARBA00023080"/>
    </source>
</evidence>
<evidence type="ECO:0000256" key="11">
    <source>
        <dbReference type="ARBA" id="ARBA00093271"/>
    </source>
</evidence>
<evidence type="ECO:0000256" key="13">
    <source>
        <dbReference type="RuleBase" id="RU003781"/>
    </source>
</evidence>
<feature type="binding site" evidence="12">
    <location>
        <position position="36"/>
    </location>
    <ligand>
        <name>Mg(2+)</name>
        <dbReference type="ChEBI" id="CHEBI:18420"/>
    </ligand>
</feature>
<dbReference type="SUPFAM" id="SSF52972">
    <property type="entry name" value="ITPase-like"/>
    <property type="match status" value="1"/>
</dbReference>
<comment type="similarity">
    <text evidence="1 12 13">Belongs to the HAM1 NTPase family.</text>
</comment>
<dbReference type="EMBL" id="JAEUBG010001265">
    <property type="protein sequence ID" value="KAH3686704.1"/>
    <property type="molecule type" value="Genomic_DNA"/>
</dbReference>
<dbReference type="GO" id="GO:0046872">
    <property type="term" value="F:metal ion binding"/>
    <property type="evidence" value="ECO:0007669"/>
    <property type="project" value="UniProtKB-KW"/>
</dbReference>
<dbReference type="InterPro" id="IPR029001">
    <property type="entry name" value="ITPase-like_fam"/>
</dbReference>
<comment type="subcellular location">
    <subcellularLocation>
        <location evidence="12">Cytoplasm</location>
    </subcellularLocation>
    <subcellularLocation>
        <location evidence="12">Nucleus</location>
    </subcellularLocation>
</comment>
<dbReference type="GO" id="GO:0036222">
    <property type="term" value="F:XTP diphosphatase activity"/>
    <property type="evidence" value="ECO:0007669"/>
    <property type="project" value="UniProtKB-UniRule"/>
</dbReference>
<feature type="binding site" evidence="12">
    <location>
        <position position="48"/>
    </location>
    <ligand>
        <name>ITP</name>
        <dbReference type="ChEBI" id="CHEBI:61402"/>
    </ligand>
</feature>
<evidence type="ECO:0000256" key="3">
    <source>
        <dbReference type="ARBA" id="ARBA00022723"/>
    </source>
</evidence>
<dbReference type="GO" id="GO:0005634">
    <property type="term" value="C:nucleus"/>
    <property type="evidence" value="ECO:0007669"/>
    <property type="project" value="UniProtKB-SubCell"/>
</dbReference>
<dbReference type="GO" id="GO:0035870">
    <property type="term" value="F:dITP diphosphatase activity"/>
    <property type="evidence" value="ECO:0007669"/>
    <property type="project" value="UniProtKB-UniRule"/>
</dbReference>
<dbReference type="GO" id="GO:0036220">
    <property type="term" value="F:ITP diphosphatase activity"/>
    <property type="evidence" value="ECO:0007669"/>
    <property type="project" value="UniProtKB-UniRule"/>
</dbReference>
<dbReference type="GO" id="GO:0009204">
    <property type="term" value="P:deoxyribonucleoside triphosphate catabolic process"/>
    <property type="evidence" value="ECO:0007669"/>
    <property type="project" value="UniProtKB-UniRule"/>
</dbReference>
<keyword evidence="4 12" id="KW-0547">Nucleotide-binding</keyword>
<keyword evidence="6 12" id="KW-0460">Magnesium</keyword>
<evidence type="ECO:0000256" key="6">
    <source>
        <dbReference type="ARBA" id="ARBA00022842"/>
    </source>
</evidence>
<comment type="function">
    <text evidence="12">Pyrophosphatase that hydrolyzes non-canonical purine nucleotides such as inosine triphosphate (ITP), deoxyinosine triphosphate (dITP) or xanthosine 5'-triphosphate (XTP) to their respective monophosphate derivatives. The enzyme does not distinguish between the deoxy- and ribose forms. Probably excludes non-canonical purines from RNA and DNA precursor pools, thus preventing their incorporation into RNA and DNA and avoiding chromosomal lesions.</text>
</comment>
<proteinExistence type="inferred from homology"/>
<feature type="binding site" evidence="12">
    <location>
        <position position="64"/>
    </location>
    <ligand>
        <name>Mg(2+)</name>
        <dbReference type="ChEBI" id="CHEBI:18420"/>
    </ligand>
</feature>
<dbReference type="CDD" id="cd00515">
    <property type="entry name" value="HAM1"/>
    <property type="match status" value="1"/>
</dbReference>
<comment type="catalytic activity">
    <reaction evidence="11">
        <text>N(6)-hydroxy-dATP + H2O = N(6)-hydroxy-dAMP + diphosphate + H(+)</text>
        <dbReference type="Rhea" id="RHEA:83971"/>
        <dbReference type="ChEBI" id="CHEBI:15377"/>
        <dbReference type="ChEBI" id="CHEBI:15378"/>
        <dbReference type="ChEBI" id="CHEBI:33019"/>
        <dbReference type="ChEBI" id="CHEBI:233529"/>
        <dbReference type="ChEBI" id="CHEBI:233530"/>
    </reaction>
    <physiologicalReaction direction="left-to-right" evidence="11">
        <dbReference type="Rhea" id="RHEA:83972"/>
    </physiologicalReaction>
</comment>
<feature type="binding site" evidence="12">
    <location>
        <begin position="64"/>
        <end position="65"/>
    </location>
    <ligand>
        <name>ITP</name>
        <dbReference type="ChEBI" id="CHEBI:61402"/>
    </ligand>
</feature>
<dbReference type="HAMAP" id="MF_03148">
    <property type="entry name" value="HAM1_NTPase"/>
    <property type="match status" value="1"/>
</dbReference>
<comment type="cofactor">
    <cofactor evidence="12">
        <name>Mg(2+)</name>
        <dbReference type="ChEBI" id="CHEBI:18420"/>
    </cofactor>
    <cofactor evidence="12">
        <name>Mn(2+)</name>
        <dbReference type="ChEBI" id="CHEBI:29035"/>
    </cofactor>
    <text evidence="12">Binds 1 divalent metal cation per subunit; can use either Mg(2+) or Mn(2+).</text>
</comment>
<dbReference type="InterPro" id="IPR027502">
    <property type="entry name" value="ITPase"/>
</dbReference>
<dbReference type="InterPro" id="IPR002637">
    <property type="entry name" value="RdgB/HAM1"/>
</dbReference>
<dbReference type="FunFam" id="3.90.950.10:FF:000003">
    <property type="entry name" value="Inosine triphosphate pyrophosphatase"/>
    <property type="match status" value="1"/>
</dbReference>
<accession>A0A9P8TPZ0</accession>
<dbReference type="Proteomes" id="UP000774326">
    <property type="component" value="Unassembled WGS sequence"/>
</dbReference>
<keyword evidence="2 12" id="KW-0963">Cytoplasm</keyword>
<dbReference type="PANTHER" id="PTHR11067">
    <property type="entry name" value="INOSINE TRIPHOSPHATE PYROPHOSPHATASE/HAM1 PROTEIN"/>
    <property type="match status" value="1"/>
</dbReference>
<reference evidence="14" key="1">
    <citation type="journal article" date="2021" name="Open Biol.">
        <title>Shared evolutionary footprints suggest mitochondrial oxidative damage underlies multiple complex I losses in fungi.</title>
        <authorList>
            <person name="Schikora-Tamarit M.A."/>
            <person name="Marcet-Houben M."/>
            <person name="Nosek J."/>
            <person name="Gabaldon T."/>
        </authorList>
    </citation>
    <scope>NUCLEOTIDE SEQUENCE</scope>
    <source>
        <strain evidence="14">CBS2887</strain>
    </source>
</reference>
<comment type="function">
    <text evidence="8">Pyrophosphatase that hydrolyzes the non-canonical purine nucleotides inosine triphosphate (ITP), deoxyinosine triphosphate (dITP) as well as 2'-deoxy-N-6-hydroxylaminopurine triphosphate (dHAPTP) and xanthosine 5'-triphosphate (XTP) to their respective monophosphate derivatives. The enzyme does not distinguish between the deoxy- and ribose forms. Probably excludes non-canonical purines from RNA and DNA precursor pools, thus preventing their incorporation into RNA and DNA and avoiding chromosomal lesions.</text>
</comment>
<comment type="subunit">
    <text evidence="12">Homodimer.</text>
</comment>
<evidence type="ECO:0000313" key="15">
    <source>
        <dbReference type="Proteomes" id="UP000774326"/>
    </source>
</evidence>
<dbReference type="PANTHER" id="PTHR11067:SF9">
    <property type="entry name" value="INOSINE TRIPHOSPHATE PYROPHOSPHATASE"/>
    <property type="match status" value="1"/>
</dbReference>
<comment type="caution">
    <text evidence="12">Lacks conserved residue(s) required for the propagation of feature annotation.</text>
</comment>
<dbReference type="Gene3D" id="3.90.950.10">
    <property type="match status" value="1"/>
</dbReference>
<evidence type="ECO:0000256" key="8">
    <source>
        <dbReference type="ARBA" id="ARBA00054940"/>
    </source>
</evidence>
<dbReference type="NCBIfam" id="TIGR00042">
    <property type="entry name" value="RdgB/HAM1 family non-canonical purine NTP pyrophosphatase"/>
    <property type="match status" value="1"/>
</dbReference>
<evidence type="ECO:0000256" key="12">
    <source>
        <dbReference type="HAMAP-Rule" id="MF_03148"/>
    </source>
</evidence>
<feature type="binding site" evidence="12">
    <location>
        <position position="170"/>
    </location>
    <ligand>
        <name>ITP</name>
        <dbReference type="ChEBI" id="CHEBI:61402"/>
    </ligand>
</feature>
<name>A0A9P8TPZ0_WICPI</name>
<evidence type="ECO:0000256" key="1">
    <source>
        <dbReference type="ARBA" id="ARBA00008023"/>
    </source>
</evidence>
<keyword evidence="12" id="KW-0464">Manganese</keyword>
<comment type="catalytic activity">
    <reaction evidence="9">
        <text>ITP + H2O = IMP + diphosphate + H(+)</text>
        <dbReference type="Rhea" id="RHEA:29399"/>
        <dbReference type="ChEBI" id="CHEBI:15377"/>
        <dbReference type="ChEBI" id="CHEBI:15378"/>
        <dbReference type="ChEBI" id="CHEBI:33019"/>
        <dbReference type="ChEBI" id="CHEBI:58053"/>
        <dbReference type="ChEBI" id="CHEBI:61402"/>
        <dbReference type="EC" id="3.6.1.66"/>
    </reaction>
    <physiologicalReaction direction="left-to-right" evidence="9">
        <dbReference type="Rhea" id="RHEA:29400"/>
    </physiologicalReaction>
</comment>
<evidence type="ECO:0000256" key="5">
    <source>
        <dbReference type="ARBA" id="ARBA00022801"/>
    </source>
</evidence>